<keyword evidence="2" id="KW-1133">Transmembrane helix</keyword>
<comment type="caution">
    <text evidence="3">The sequence shown here is derived from an EMBL/GenBank/DDBJ whole genome shotgun (WGS) entry which is preliminary data.</text>
</comment>
<name>A0A448X2K2_9PLAT</name>
<evidence type="ECO:0000313" key="4">
    <source>
        <dbReference type="Proteomes" id="UP000784294"/>
    </source>
</evidence>
<dbReference type="AlphaFoldDB" id="A0A448X2K2"/>
<evidence type="ECO:0000256" key="2">
    <source>
        <dbReference type="SAM" id="Phobius"/>
    </source>
</evidence>
<sequence>MNHLSSSGGIDLQISSSDTFYLKIEVSSAITGYLHCLLAYWFIIGSPFSLCPSIRVAGRAGVGFGVLSLATSSPSGLGQSLVGGQKNFRPPARHGLFVRPRRGQRQHESESTSMTRVSKPADHCQQLSRSEADFI</sequence>
<proteinExistence type="predicted"/>
<feature type="transmembrane region" description="Helical" evidence="2">
    <location>
        <begin position="20"/>
        <end position="43"/>
    </location>
</feature>
<organism evidence="3 4">
    <name type="scientific">Protopolystoma xenopodis</name>
    <dbReference type="NCBI Taxonomy" id="117903"/>
    <lineage>
        <taxon>Eukaryota</taxon>
        <taxon>Metazoa</taxon>
        <taxon>Spiralia</taxon>
        <taxon>Lophotrochozoa</taxon>
        <taxon>Platyhelminthes</taxon>
        <taxon>Monogenea</taxon>
        <taxon>Polyopisthocotylea</taxon>
        <taxon>Polystomatidea</taxon>
        <taxon>Polystomatidae</taxon>
        <taxon>Protopolystoma</taxon>
    </lineage>
</organism>
<evidence type="ECO:0000256" key="1">
    <source>
        <dbReference type="SAM" id="MobiDB-lite"/>
    </source>
</evidence>
<dbReference type="Proteomes" id="UP000784294">
    <property type="component" value="Unassembled WGS sequence"/>
</dbReference>
<reference evidence="3" key="1">
    <citation type="submission" date="2018-11" db="EMBL/GenBank/DDBJ databases">
        <authorList>
            <consortium name="Pathogen Informatics"/>
        </authorList>
    </citation>
    <scope>NUCLEOTIDE SEQUENCE</scope>
</reference>
<protein>
    <submittedName>
        <fullName evidence="3">Uncharacterized protein</fullName>
    </submittedName>
</protein>
<keyword evidence="4" id="KW-1185">Reference proteome</keyword>
<evidence type="ECO:0000313" key="3">
    <source>
        <dbReference type="EMBL" id="VEL26242.1"/>
    </source>
</evidence>
<dbReference type="EMBL" id="CAAALY010078973">
    <property type="protein sequence ID" value="VEL26242.1"/>
    <property type="molecule type" value="Genomic_DNA"/>
</dbReference>
<accession>A0A448X2K2</accession>
<keyword evidence="2" id="KW-0472">Membrane</keyword>
<feature type="region of interest" description="Disordered" evidence="1">
    <location>
        <begin position="75"/>
        <end position="135"/>
    </location>
</feature>
<gene>
    <name evidence="3" type="ORF">PXEA_LOCUS19682</name>
</gene>
<keyword evidence="2" id="KW-0812">Transmembrane</keyword>